<accession>B5Y9U0</accession>
<evidence type="ECO:0000256" key="3">
    <source>
        <dbReference type="ARBA" id="ARBA00022801"/>
    </source>
</evidence>
<dbReference type="InterPro" id="IPR029054">
    <property type="entry name" value="dUTPase-like"/>
</dbReference>
<dbReference type="NCBIfam" id="NF001862">
    <property type="entry name" value="PRK00601.1"/>
    <property type="match status" value="1"/>
</dbReference>
<dbReference type="InterPro" id="IPR033704">
    <property type="entry name" value="dUTPase_trimeric"/>
</dbReference>
<keyword evidence="4" id="KW-0546">Nucleotide metabolism</keyword>
<dbReference type="GO" id="GO:0004170">
    <property type="term" value="F:dUTP diphosphatase activity"/>
    <property type="evidence" value="ECO:0007669"/>
    <property type="project" value="UniProtKB-EC"/>
</dbReference>
<name>B5Y9U0_COPPD</name>
<dbReference type="CDD" id="cd07557">
    <property type="entry name" value="trimeric_dUTPase"/>
    <property type="match status" value="1"/>
</dbReference>
<dbReference type="SUPFAM" id="SSF51283">
    <property type="entry name" value="dUTPase-like"/>
    <property type="match status" value="1"/>
</dbReference>
<evidence type="ECO:0000256" key="1">
    <source>
        <dbReference type="ARBA" id="ARBA00006581"/>
    </source>
</evidence>
<dbReference type="RefSeq" id="WP_012544691.1">
    <property type="nucleotide sequence ID" value="NC_011295.1"/>
</dbReference>
<dbReference type="NCBIfam" id="TIGR00576">
    <property type="entry name" value="dut"/>
    <property type="match status" value="1"/>
</dbReference>
<dbReference type="STRING" id="309798.COPRO5265_1232"/>
<dbReference type="EC" id="3.6.1.23" evidence="2"/>
<comment type="catalytic activity">
    <reaction evidence="5">
        <text>dUTP + H2O = dUMP + diphosphate + H(+)</text>
        <dbReference type="Rhea" id="RHEA:10248"/>
        <dbReference type="ChEBI" id="CHEBI:15377"/>
        <dbReference type="ChEBI" id="CHEBI:15378"/>
        <dbReference type="ChEBI" id="CHEBI:33019"/>
        <dbReference type="ChEBI" id="CHEBI:61555"/>
        <dbReference type="ChEBI" id="CHEBI:246422"/>
        <dbReference type="EC" id="3.6.1.23"/>
    </reaction>
</comment>
<comment type="similarity">
    <text evidence="1">Belongs to the dUTPase family.</text>
</comment>
<evidence type="ECO:0000256" key="2">
    <source>
        <dbReference type="ARBA" id="ARBA00012379"/>
    </source>
</evidence>
<reference evidence="7 8" key="2">
    <citation type="journal article" date="2014" name="Genome Announc.">
        <title>Complete Genome Sequence of Coprothermobacter proteolyticus DSM 5265.</title>
        <authorList>
            <person name="Alexiev A."/>
            <person name="Coil D.A."/>
            <person name="Badger J.H."/>
            <person name="Enticknap J."/>
            <person name="Ward N."/>
            <person name="Robb F.T."/>
            <person name="Eisen J.A."/>
        </authorList>
    </citation>
    <scope>NUCLEOTIDE SEQUENCE [LARGE SCALE GENOMIC DNA]</scope>
    <source>
        <strain evidence="8">ATCC 35245 / DSM 5265 / OCM 4 / BT</strain>
    </source>
</reference>
<evidence type="ECO:0000256" key="4">
    <source>
        <dbReference type="ARBA" id="ARBA00023080"/>
    </source>
</evidence>
<dbReference type="GO" id="GO:0046081">
    <property type="term" value="P:dUTP catabolic process"/>
    <property type="evidence" value="ECO:0007669"/>
    <property type="project" value="InterPro"/>
</dbReference>
<dbReference type="InterPro" id="IPR036157">
    <property type="entry name" value="dUTPase-like_sf"/>
</dbReference>
<protein>
    <recommendedName>
        <fullName evidence="2">dUTP diphosphatase</fullName>
        <ecNumber evidence="2">3.6.1.23</ecNumber>
    </recommendedName>
</protein>
<dbReference type="GO" id="GO:0006226">
    <property type="term" value="P:dUMP biosynthetic process"/>
    <property type="evidence" value="ECO:0007669"/>
    <property type="project" value="InterPro"/>
</dbReference>
<keyword evidence="8" id="KW-1185">Reference proteome</keyword>
<dbReference type="Gene3D" id="2.70.40.10">
    <property type="match status" value="1"/>
</dbReference>
<organism evidence="7 8">
    <name type="scientific">Coprothermobacter proteolyticus (strain ATCC 35245 / DSM 5265 / OCM 4 / BT)</name>
    <dbReference type="NCBI Taxonomy" id="309798"/>
    <lineage>
        <taxon>Bacteria</taxon>
        <taxon>Pseudomonadati</taxon>
        <taxon>Coprothermobacterota</taxon>
        <taxon>Coprothermobacteria</taxon>
        <taxon>Coprothermobacterales</taxon>
        <taxon>Coprothermobacteraceae</taxon>
        <taxon>Coprothermobacter</taxon>
    </lineage>
</organism>
<reference evidence="8" key="1">
    <citation type="submission" date="2008-08" db="EMBL/GenBank/DDBJ databases">
        <title>The complete genome sequence of Coprothermobacter proteolyticus strain ATCC 5245 / DSM 5265 / BT.</title>
        <authorList>
            <person name="Dodson R.J."/>
            <person name="Durkin A.S."/>
            <person name="Wu M."/>
            <person name="Eisen J."/>
            <person name="Sutton G."/>
        </authorList>
    </citation>
    <scope>NUCLEOTIDE SEQUENCE [LARGE SCALE GENOMIC DNA]</scope>
    <source>
        <strain evidence="8">ATCC 35245 / DSM 5265 / OCM 4 / BT</strain>
    </source>
</reference>
<sequence>MHDKNMKELAYFGEQLVKATRQSAGFDVPLAQEEYIPARGIVVASTGLRVALPEGSFGLVVPRSSTPIRWGITLANSPGIIDEDYRGEIKLILLNLKDEDVKIPKGTKIAQLIVLPFMNLEPTPFQGTLEEFEQSSERGTRGLGSSGV</sequence>
<dbReference type="KEGG" id="cpo:COPRO5265_1232"/>
<dbReference type="Pfam" id="PF00692">
    <property type="entry name" value="dUTPase"/>
    <property type="match status" value="1"/>
</dbReference>
<dbReference type="AlphaFoldDB" id="B5Y9U0"/>
<evidence type="ECO:0000259" key="6">
    <source>
        <dbReference type="Pfam" id="PF00692"/>
    </source>
</evidence>
<dbReference type="HOGENOM" id="CLU_068508_1_3_9"/>
<dbReference type="eggNOG" id="COG0756">
    <property type="taxonomic scope" value="Bacteria"/>
</dbReference>
<dbReference type="Proteomes" id="UP000001732">
    <property type="component" value="Chromosome"/>
</dbReference>
<evidence type="ECO:0000313" key="8">
    <source>
        <dbReference type="Proteomes" id="UP000001732"/>
    </source>
</evidence>
<proteinExistence type="inferred from homology"/>
<evidence type="ECO:0000256" key="5">
    <source>
        <dbReference type="ARBA" id="ARBA00047686"/>
    </source>
</evidence>
<gene>
    <name evidence="7" type="ordered locus">COPRO5265_1232</name>
</gene>
<dbReference type="PANTHER" id="PTHR11241">
    <property type="entry name" value="DEOXYURIDINE 5'-TRIPHOSPHATE NUCLEOTIDOHYDROLASE"/>
    <property type="match status" value="1"/>
</dbReference>
<dbReference type="InterPro" id="IPR008181">
    <property type="entry name" value="dUTPase"/>
</dbReference>
<evidence type="ECO:0000313" key="7">
    <source>
        <dbReference type="EMBL" id="ACI18041.1"/>
    </source>
</evidence>
<dbReference type="EMBL" id="CP001145">
    <property type="protein sequence ID" value="ACI18041.1"/>
    <property type="molecule type" value="Genomic_DNA"/>
</dbReference>
<keyword evidence="3 7" id="KW-0378">Hydrolase</keyword>
<dbReference type="PANTHER" id="PTHR11241:SF0">
    <property type="entry name" value="DEOXYURIDINE 5'-TRIPHOSPHATE NUCLEOTIDOHYDROLASE"/>
    <property type="match status" value="1"/>
</dbReference>
<dbReference type="GO" id="GO:0000287">
    <property type="term" value="F:magnesium ion binding"/>
    <property type="evidence" value="ECO:0007669"/>
    <property type="project" value="InterPro"/>
</dbReference>
<feature type="domain" description="dUTPase-like" evidence="6">
    <location>
        <begin position="18"/>
        <end position="147"/>
    </location>
</feature>